<protein>
    <submittedName>
        <fullName evidence="1">Uncharacterized protein</fullName>
    </submittedName>
</protein>
<sequence>MLLNGHIQYRAYSSIVQKFQTQNKSVYNGREFQDLNIPVPWGHLAARWWAPYEGRPILAVHGWQVSQISVKGSCVALARLVCTRTLRIVGVIHNLDILEHFVLFIDLKFGVFFYISLSWMTLHQVDTFGKRKRCLALKQQVEDAEKTEKKSPLQQRRLKGLMWKSNV</sequence>
<accession>A0A9P0PF89</accession>
<comment type="caution">
    <text evidence="1">The sequence shown here is derived from an EMBL/GenBank/DDBJ whole genome shotgun (WGS) entry which is preliminary data.</text>
</comment>
<reference evidence="1" key="1">
    <citation type="submission" date="2022-03" db="EMBL/GenBank/DDBJ databases">
        <authorList>
            <person name="Sayadi A."/>
        </authorList>
    </citation>
    <scope>NUCLEOTIDE SEQUENCE</scope>
</reference>
<dbReference type="AlphaFoldDB" id="A0A9P0PF89"/>
<dbReference type="OrthoDB" id="190201at2759"/>
<gene>
    <name evidence="1" type="ORF">ACAOBT_LOCUS15754</name>
</gene>
<organism evidence="1 2">
    <name type="scientific">Acanthoscelides obtectus</name>
    <name type="common">Bean weevil</name>
    <name type="synonym">Bruchus obtectus</name>
    <dbReference type="NCBI Taxonomy" id="200917"/>
    <lineage>
        <taxon>Eukaryota</taxon>
        <taxon>Metazoa</taxon>
        <taxon>Ecdysozoa</taxon>
        <taxon>Arthropoda</taxon>
        <taxon>Hexapoda</taxon>
        <taxon>Insecta</taxon>
        <taxon>Pterygota</taxon>
        <taxon>Neoptera</taxon>
        <taxon>Endopterygota</taxon>
        <taxon>Coleoptera</taxon>
        <taxon>Polyphaga</taxon>
        <taxon>Cucujiformia</taxon>
        <taxon>Chrysomeloidea</taxon>
        <taxon>Chrysomelidae</taxon>
        <taxon>Bruchinae</taxon>
        <taxon>Bruchini</taxon>
        <taxon>Acanthoscelides</taxon>
    </lineage>
</organism>
<keyword evidence="2" id="KW-1185">Reference proteome</keyword>
<dbReference type="EMBL" id="CAKOFQ010006946">
    <property type="protein sequence ID" value="CAH1983803.1"/>
    <property type="molecule type" value="Genomic_DNA"/>
</dbReference>
<evidence type="ECO:0000313" key="1">
    <source>
        <dbReference type="EMBL" id="CAH1983803.1"/>
    </source>
</evidence>
<name>A0A9P0PF89_ACAOB</name>
<proteinExistence type="predicted"/>
<evidence type="ECO:0000313" key="2">
    <source>
        <dbReference type="Proteomes" id="UP001152888"/>
    </source>
</evidence>
<dbReference type="Proteomes" id="UP001152888">
    <property type="component" value="Unassembled WGS sequence"/>
</dbReference>